<sequence length="106" mass="12068">MQREVDEPSVGNGKEMRDLERLNPSLIRHRVRWLRENPKMTGTFLRKDVTNWVIQMEILLVGSKRPLMVVLEGDLRRGKKVKYDGGITFTTSDNTESGSASEHGGN</sequence>
<organism evidence="2 3">
    <name type="scientific">Riccia fluitans</name>
    <dbReference type="NCBI Taxonomy" id="41844"/>
    <lineage>
        <taxon>Eukaryota</taxon>
        <taxon>Viridiplantae</taxon>
        <taxon>Streptophyta</taxon>
        <taxon>Embryophyta</taxon>
        <taxon>Marchantiophyta</taxon>
        <taxon>Marchantiopsida</taxon>
        <taxon>Marchantiidae</taxon>
        <taxon>Marchantiales</taxon>
        <taxon>Ricciaceae</taxon>
        <taxon>Riccia</taxon>
    </lineage>
</organism>
<comment type="caution">
    <text evidence="2">The sequence shown here is derived from an EMBL/GenBank/DDBJ whole genome shotgun (WGS) entry which is preliminary data.</text>
</comment>
<feature type="compositionally biased region" description="Polar residues" evidence="1">
    <location>
        <begin position="88"/>
        <end position="100"/>
    </location>
</feature>
<protein>
    <submittedName>
        <fullName evidence="2">Uncharacterized protein</fullName>
    </submittedName>
</protein>
<accession>A0ABD1Z6Z0</accession>
<reference evidence="2 3" key="1">
    <citation type="submission" date="2024-09" db="EMBL/GenBank/DDBJ databases">
        <title>Chromosome-scale assembly of Riccia fluitans.</title>
        <authorList>
            <person name="Paukszto L."/>
            <person name="Sawicki J."/>
            <person name="Karawczyk K."/>
            <person name="Piernik-Szablinska J."/>
            <person name="Szczecinska M."/>
            <person name="Mazdziarz M."/>
        </authorList>
    </citation>
    <scope>NUCLEOTIDE SEQUENCE [LARGE SCALE GENOMIC DNA]</scope>
    <source>
        <strain evidence="2">Rf_01</strain>
        <tissue evidence="2">Aerial parts of the thallus</tissue>
    </source>
</reference>
<gene>
    <name evidence="2" type="ORF">R1flu_011131</name>
</gene>
<feature type="region of interest" description="Disordered" evidence="1">
    <location>
        <begin position="87"/>
        <end position="106"/>
    </location>
</feature>
<keyword evidence="3" id="KW-1185">Reference proteome</keyword>
<evidence type="ECO:0000313" key="3">
    <source>
        <dbReference type="Proteomes" id="UP001605036"/>
    </source>
</evidence>
<proteinExistence type="predicted"/>
<feature type="region of interest" description="Disordered" evidence="1">
    <location>
        <begin position="1"/>
        <end position="21"/>
    </location>
</feature>
<dbReference type="AlphaFoldDB" id="A0ABD1Z6Z0"/>
<dbReference type="Proteomes" id="UP001605036">
    <property type="component" value="Unassembled WGS sequence"/>
</dbReference>
<evidence type="ECO:0000313" key="2">
    <source>
        <dbReference type="EMBL" id="KAL2643544.1"/>
    </source>
</evidence>
<evidence type="ECO:0000256" key="1">
    <source>
        <dbReference type="SAM" id="MobiDB-lite"/>
    </source>
</evidence>
<name>A0ABD1Z6Z0_9MARC</name>
<dbReference type="EMBL" id="JBHFFA010000002">
    <property type="protein sequence ID" value="KAL2643544.1"/>
    <property type="molecule type" value="Genomic_DNA"/>
</dbReference>